<keyword evidence="3 7" id="KW-0689">Ribosomal protein</keyword>
<dbReference type="PANTHER" id="PTHR13479:SF65">
    <property type="entry name" value="F10K1.8 PROTEIN"/>
    <property type="match status" value="1"/>
</dbReference>
<gene>
    <name evidence="9" type="ORF">VNO77_30530</name>
</gene>
<evidence type="ECO:0000256" key="2">
    <source>
        <dbReference type="ARBA" id="ARBA00022884"/>
    </source>
</evidence>
<comment type="similarity">
    <text evidence="7">Belongs to the bacterial ribosomal protein bS18 family.</text>
</comment>
<name>A0AAN9KNW2_CANGL</name>
<dbReference type="GO" id="GO:0006412">
    <property type="term" value="P:translation"/>
    <property type="evidence" value="ECO:0007669"/>
    <property type="project" value="InterPro"/>
</dbReference>
<dbReference type="GO" id="GO:0070181">
    <property type="term" value="F:small ribosomal subunit rRNA binding"/>
    <property type="evidence" value="ECO:0007669"/>
    <property type="project" value="TreeGrafter"/>
</dbReference>
<dbReference type="HAMAP" id="MF_00270">
    <property type="entry name" value="Ribosomal_bS18"/>
    <property type="match status" value="1"/>
</dbReference>
<dbReference type="NCBIfam" id="TIGR00165">
    <property type="entry name" value="S18"/>
    <property type="match status" value="1"/>
</dbReference>
<dbReference type="InterPro" id="IPR036870">
    <property type="entry name" value="Ribosomal_bS18_sf"/>
</dbReference>
<dbReference type="EMBL" id="JAYMYQ010000007">
    <property type="protein sequence ID" value="KAK7320759.1"/>
    <property type="molecule type" value="Genomic_DNA"/>
</dbReference>
<evidence type="ECO:0000256" key="5">
    <source>
        <dbReference type="ARBA" id="ARBA00035266"/>
    </source>
</evidence>
<dbReference type="Gene3D" id="4.10.640.10">
    <property type="entry name" value="Ribosomal protein S18"/>
    <property type="match status" value="1"/>
</dbReference>
<dbReference type="GO" id="GO:0005763">
    <property type="term" value="C:mitochondrial small ribosomal subunit"/>
    <property type="evidence" value="ECO:0007669"/>
    <property type="project" value="TreeGrafter"/>
</dbReference>
<organism evidence="9 10">
    <name type="scientific">Canavalia gladiata</name>
    <name type="common">Sword bean</name>
    <name type="synonym">Dolichos gladiatus</name>
    <dbReference type="NCBI Taxonomy" id="3824"/>
    <lineage>
        <taxon>Eukaryota</taxon>
        <taxon>Viridiplantae</taxon>
        <taxon>Streptophyta</taxon>
        <taxon>Embryophyta</taxon>
        <taxon>Tracheophyta</taxon>
        <taxon>Spermatophyta</taxon>
        <taxon>Magnoliopsida</taxon>
        <taxon>eudicotyledons</taxon>
        <taxon>Gunneridae</taxon>
        <taxon>Pentapetalae</taxon>
        <taxon>rosids</taxon>
        <taxon>fabids</taxon>
        <taxon>Fabales</taxon>
        <taxon>Fabaceae</taxon>
        <taxon>Papilionoideae</taxon>
        <taxon>50 kb inversion clade</taxon>
        <taxon>NPAAA clade</taxon>
        <taxon>indigoferoid/millettioid clade</taxon>
        <taxon>Phaseoleae</taxon>
        <taxon>Canavalia</taxon>
    </lineage>
</organism>
<evidence type="ECO:0000313" key="10">
    <source>
        <dbReference type="Proteomes" id="UP001367508"/>
    </source>
</evidence>
<dbReference type="PRINTS" id="PR00974">
    <property type="entry name" value="RIBOSOMALS18"/>
</dbReference>
<dbReference type="Proteomes" id="UP001367508">
    <property type="component" value="Unassembled WGS sequence"/>
</dbReference>
<evidence type="ECO:0000256" key="1">
    <source>
        <dbReference type="ARBA" id="ARBA00022730"/>
    </source>
</evidence>
<evidence type="ECO:0000313" key="9">
    <source>
        <dbReference type="EMBL" id="KAK7320759.1"/>
    </source>
</evidence>
<proteinExistence type="inferred from homology"/>
<sequence>MKTVSVAVRSLSVGLSHRFHQMHLLRSLSTWRFTDNGTVNQQANKSESLDDFEQRLFGENPGRNSHIDSILEKIHQQGKAQDRRGSVDGDSSNMMLDLEESFDTLSDGMDGKLKKAATYFEFDEDEVEKEDYAFRYDTNFPLGATYDIKTLDLTKPAARKPVLWNEFKVTTKEVLSQADFRNVRFLANFITEAGIIIKRSKTGISAKAQRKVAREIKTARAFGLMPFTTMGTKSFVFGRTMENLDDDYAYQSNIRTMDGEPDMQSNTRTMDGEPDMEGAKA</sequence>
<evidence type="ECO:0000256" key="7">
    <source>
        <dbReference type="RuleBase" id="RU003910"/>
    </source>
</evidence>
<dbReference type="GO" id="GO:0003735">
    <property type="term" value="F:structural constituent of ribosome"/>
    <property type="evidence" value="ECO:0007669"/>
    <property type="project" value="InterPro"/>
</dbReference>
<reference evidence="9 10" key="1">
    <citation type="submission" date="2024-01" db="EMBL/GenBank/DDBJ databases">
        <title>The genomes of 5 underutilized Papilionoideae crops provide insights into root nodulation and disease resistanc.</title>
        <authorList>
            <person name="Jiang F."/>
        </authorList>
    </citation>
    <scope>NUCLEOTIDE SEQUENCE [LARGE SCALE GENOMIC DNA]</scope>
    <source>
        <strain evidence="9">LVBAO_FW01</strain>
        <tissue evidence="9">Leaves</tissue>
    </source>
</reference>
<evidence type="ECO:0000256" key="6">
    <source>
        <dbReference type="ARBA" id="ARBA00035368"/>
    </source>
</evidence>
<dbReference type="AlphaFoldDB" id="A0AAN9KNW2"/>
<evidence type="ECO:0000256" key="8">
    <source>
        <dbReference type="SAM" id="MobiDB-lite"/>
    </source>
</evidence>
<comment type="caution">
    <text evidence="9">The sequence shown here is derived from an EMBL/GenBank/DDBJ whole genome shotgun (WGS) entry which is preliminary data.</text>
</comment>
<keyword evidence="1" id="KW-0699">rRNA-binding</keyword>
<keyword evidence="4 7" id="KW-0687">Ribonucleoprotein</keyword>
<evidence type="ECO:0000256" key="4">
    <source>
        <dbReference type="ARBA" id="ARBA00023274"/>
    </source>
</evidence>
<dbReference type="Pfam" id="PF01084">
    <property type="entry name" value="Ribosomal_S18"/>
    <property type="match status" value="1"/>
</dbReference>
<feature type="compositionally biased region" description="Acidic residues" evidence="8">
    <location>
        <begin position="272"/>
        <end position="281"/>
    </location>
</feature>
<dbReference type="FunFam" id="4.10.640.10:FF:000009">
    <property type="entry name" value="Ribosomal protein S18"/>
    <property type="match status" value="1"/>
</dbReference>
<keyword evidence="2" id="KW-0694">RNA-binding</keyword>
<keyword evidence="10" id="KW-1185">Reference proteome</keyword>
<protein>
    <recommendedName>
        <fullName evidence="5">Small ribosomal subunit protein bS18c</fullName>
    </recommendedName>
    <alternativeName>
        <fullName evidence="6">30S ribosomal protein S18, chloroplastic</fullName>
    </alternativeName>
</protein>
<evidence type="ECO:0000256" key="3">
    <source>
        <dbReference type="ARBA" id="ARBA00022980"/>
    </source>
</evidence>
<dbReference type="SUPFAM" id="SSF46911">
    <property type="entry name" value="Ribosomal protein S18"/>
    <property type="match status" value="1"/>
</dbReference>
<dbReference type="PANTHER" id="PTHR13479">
    <property type="entry name" value="30S RIBOSOMAL PROTEIN S18"/>
    <property type="match status" value="1"/>
</dbReference>
<dbReference type="InterPro" id="IPR001648">
    <property type="entry name" value="Ribosomal_bS18"/>
</dbReference>
<feature type="region of interest" description="Disordered" evidence="8">
    <location>
        <begin position="255"/>
        <end position="281"/>
    </location>
</feature>
<accession>A0AAN9KNW2</accession>